<dbReference type="EMBL" id="JAGPXF010000003">
    <property type="protein sequence ID" value="KAH7250909.1"/>
    <property type="molecule type" value="Genomic_DNA"/>
</dbReference>
<dbReference type="Proteomes" id="UP000813427">
    <property type="component" value="Unassembled WGS sequence"/>
</dbReference>
<dbReference type="AlphaFoldDB" id="A0A8K0S2Y3"/>
<proteinExistence type="predicted"/>
<dbReference type="PANTHER" id="PTHR42060">
    <property type="entry name" value="NHL REPEAT-CONTAINING PROTEIN-RELATED"/>
    <property type="match status" value="1"/>
</dbReference>
<reference evidence="1" key="1">
    <citation type="journal article" date="2021" name="Nat. Commun.">
        <title>Genetic determinants of endophytism in the Arabidopsis root mycobiome.</title>
        <authorList>
            <person name="Mesny F."/>
            <person name="Miyauchi S."/>
            <person name="Thiergart T."/>
            <person name="Pickel B."/>
            <person name="Atanasova L."/>
            <person name="Karlsson M."/>
            <person name="Huettel B."/>
            <person name="Barry K.W."/>
            <person name="Haridas S."/>
            <person name="Chen C."/>
            <person name="Bauer D."/>
            <person name="Andreopoulos W."/>
            <person name="Pangilinan J."/>
            <person name="LaButti K."/>
            <person name="Riley R."/>
            <person name="Lipzen A."/>
            <person name="Clum A."/>
            <person name="Drula E."/>
            <person name="Henrissat B."/>
            <person name="Kohler A."/>
            <person name="Grigoriev I.V."/>
            <person name="Martin F.M."/>
            <person name="Hacquard S."/>
        </authorList>
    </citation>
    <scope>NUCLEOTIDE SEQUENCE</scope>
    <source>
        <strain evidence="1">MPI-SDFR-AT-0068</strain>
    </source>
</reference>
<dbReference type="InterPro" id="IPR011042">
    <property type="entry name" value="6-blade_b-propeller_TolB-like"/>
</dbReference>
<keyword evidence="2" id="KW-1185">Reference proteome</keyword>
<dbReference type="SUPFAM" id="SSF63829">
    <property type="entry name" value="Calcium-dependent phosphotriesterase"/>
    <property type="match status" value="1"/>
</dbReference>
<dbReference type="Gene3D" id="2.120.10.30">
    <property type="entry name" value="TolB, C-terminal domain"/>
    <property type="match status" value="1"/>
</dbReference>
<dbReference type="OrthoDB" id="5233393at2759"/>
<evidence type="ECO:0000313" key="2">
    <source>
        <dbReference type="Proteomes" id="UP000813427"/>
    </source>
</evidence>
<dbReference type="PANTHER" id="PTHR42060:SF1">
    <property type="entry name" value="NHL REPEAT-CONTAINING PROTEIN"/>
    <property type="match status" value="1"/>
</dbReference>
<accession>A0A8K0S2Y3</accession>
<organism evidence="1 2">
    <name type="scientific">Fusarium tricinctum</name>
    <dbReference type="NCBI Taxonomy" id="61284"/>
    <lineage>
        <taxon>Eukaryota</taxon>
        <taxon>Fungi</taxon>
        <taxon>Dikarya</taxon>
        <taxon>Ascomycota</taxon>
        <taxon>Pezizomycotina</taxon>
        <taxon>Sordariomycetes</taxon>
        <taxon>Hypocreomycetidae</taxon>
        <taxon>Hypocreales</taxon>
        <taxon>Nectriaceae</taxon>
        <taxon>Fusarium</taxon>
        <taxon>Fusarium tricinctum species complex</taxon>
    </lineage>
</organism>
<comment type="caution">
    <text evidence="1">The sequence shown here is derived from an EMBL/GenBank/DDBJ whole genome shotgun (WGS) entry which is preliminary data.</text>
</comment>
<protein>
    <submittedName>
        <fullName evidence="1">Uncharacterized protein</fullName>
    </submittedName>
</protein>
<dbReference type="InterPro" id="IPR052998">
    <property type="entry name" value="Hetero-Diels-Alderase-like"/>
</dbReference>
<evidence type="ECO:0000313" key="1">
    <source>
        <dbReference type="EMBL" id="KAH7250909.1"/>
    </source>
</evidence>
<name>A0A8K0S2Y3_9HYPO</name>
<gene>
    <name evidence="1" type="ORF">BKA59DRAFT_509012</name>
</gene>
<sequence length="108" mass="12120">MEKDLFYVVAYNLTGATSSNAIWQVEIRKIIELPLARQANSLGRITSHDDSDFLFADSMKGTLSRFNIHTGKSQIVMNDPIMKRTAGIDFGVNGIYAFGEYLYFSSLD</sequence>